<organism evidence="3 4">
    <name type="scientific">Gaetbulibacter jejuensis</name>
    <dbReference type="NCBI Taxonomy" id="584607"/>
    <lineage>
        <taxon>Bacteria</taxon>
        <taxon>Pseudomonadati</taxon>
        <taxon>Bacteroidota</taxon>
        <taxon>Flavobacteriia</taxon>
        <taxon>Flavobacteriales</taxon>
        <taxon>Flavobacteriaceae</taxon>
        <taxon>Gaetbulibacter</taxon>
    </lineage>
</organism>
<dbReference type="Pfam" id="PF17161">
    <property type="entry name" value="DUF5123"/>
    <property type="match status" value="1"/>
</dbReference>
<accession>A0ABN1JJ06</accession>
<keyword evidence="4" id="KW-1185">Reference proteome</keyword>
<dbReference type="Proteomes" id="UP001500736">
    <property type="component" value="Unassembled WGS sequence"/>
</dbReference>
<feature type="domain" description="DUF5123" evidence="2">
    <location>
        <begin position="419"/>
        <end position="531"/>
    </location>
</feature>
<reference evidence="3 4" key="1">
    <citation type="journal article" date="2019" name="Int. J. Syst. Evol. Microbiol.">
        <title>The Global Catalogue of Microorganisms (GCM) 10K type strain sequencing project: providing services to taxonomists for standard genome sequencing and annotation.</title>
        <authorList>
            <consortium name="The Broad Institute Genomics Platform"/>
            <consortium name="The Broad Institute Genome Sequencing Center for Infectious Disease"/>
            <person name="Wu L."/>
            <person name="Ma J."/>
        </authorList>
    </citation>
    <scope>NUCLEOTIDE SEQUENCE [LARGE SCALE GENOMIC DNA]</scope>
    <source>
        <strain evidence="3 4">JCM 15976</strain>
    </source>
</reference>
<dbReference type="Pfam" id="PF16318">
    <property type="entry name" value="DUF4957"/>
    <property type="match status" value="1"/>
</dbReference>
<evidence type="ECO:0000259" key="1">
    <source>
        <dbReference type="Pfam" id="PF16318"/>
    </source>
</evidence>
<comment type="caution">
    <text evidence="3">The sequence shown here is derived from an EMBL/GenBank/DDBJ whole genome shotgun (WGS) entry which is preliminary data.</text>
</comment>
<evidence type="ECO:0000313" key="3">
    <source>
        <dbReference type="EMBL" id="GAA0740843.1"/>
    </source>
</evidence>
<dbReference type="InterPro" id="IPR036116">
    <property type="entry name" value="FN3_sf"/>
</dbReference>
<evidence type="ECO:0000259" key="2">
    <source>
        <dbReference type="Pfam" id="PF17161"/>
    </source>
</evidence>
<dbReference type="EMBL" id="BAAAGF010000001">
    <property type="protein sequence ID" value="GAA0740843.1"/>
    <property type="molecule type" value="Genomic_DNA"/>
</dbReference>
<sequence>MTMDTRKNYKKKHKVIMKTKHTLKAIAIVLGLLFSFSSCDKKDELIEELQIDREFATVDLTSIIRTQTTVELNWNVDKNVEMYLAEFSEDEQFSTLVASVDVASNEVPVQVELNGETLYYIRVKAISSRGLQDSNYAYVTAQTLTEQLFLPEEPGDILATEATLRWVANSTVTEIALNPGNIVHTITPEERAAGIAVVAGLTGETEYTAQLLNNTTIRGVTTFTTGIDIGDGVLVTPEDDLFQMIADAEAGAVLVLDAGDYTDQTGTITLDKSITIRGLYNFDKPLLKVSFAIVGGATDVGLVDLDLTGDVALELTDAVRYTGAGNFDSLLVSGCNIHDYNRSFIAGNETDAILQSLTVENCIVTDILTSGGDFIDFRNSDVLNINVNTSTFDNCAPGRDFFRIDNSGSSAGTGLTCNITLESCTLYACSNSSSRRLFYVRFDANDITSQNNLITDTEIEGYSDNNATDETITFQNNNYFNAPTLYDSSVTRYDDSTTYNTLDPGFVDAENGDFTVTTQTVVDNNVGDPRWLQ</sequence>
<dbReference type="SUPFAM" id="SSF51126">
    <property type="entry name" value="Pectin lyase-like"/>
    <property type="match status" value="1"/>
</dbReference>
<name>A0ABN1JJ06_9FLAO</name>
<dbReference type="InterPro" id="IPR011050">
    <property type="entry name" value="Pectin_lyase_fold/virulence"/>
</dbReference>
<dbReference type="InterPro" id="IPR013783">
    <property type="entry name" value="Ig-like_fold"/>
</dbReference>
<evidence type="ECO:0000313" key="4">
    <source>
        <dbReference type="Proteomes" id="UP001500736"/>
    </source>
</evidence>
<gene>
    <name evidence="3" type="ORF">GCM10009431_11410</name>
</gene>
<dbReference type="InterPro" id="IPR032530">
    <property type="entry name" value="DUF4957"/>
</dbReference>
<dbReference type="InterPro" id="IPR033427">
    <property type="entry name" value="DUF5123"/>
</dbReference>
<protein>
    <submittedName>
        <fullName evidence="3">DUF5123 domain-containing protein</fullName>
    </submittedName>
</protein>
<feature type="domain" description="DUF4957" evidence="1">
    <location>
        <begin position="259"/>
        <end position="392"/>
    </location>
</feature>
<dbReference type="Gene3D" id="2.60.40.10">
    <property type="entry name" value="Immunoglobulins"/>
    <property type="match status" value="1"/>
</dbReference>
<dbReference type="SUPFAM" id="SSF49265">
    <property type="entry name" value="Fibronectin type III"/>
    <property type="match status" value="1"/>
</dbReference>
<proteinExistence type="predicted"/>